<dbReference type="GO" id="GO:0035269">
    <property type="term" value="P:protein O-linked glycosylation via mannose"/>
    <property type="evidence" value="ECO:0007669"/>
    <property type="project" value="TreeGrafter"/>
</dbReference>
<accession>A0A936NG80</accession>
<keyword evidence="3" id="KW-0808">Transferase</keyword>
<dbReference type="Gene3D" id="3.90.550.10">
    <property type="entry name" value="Spore Coat Polysaccharide Biosynthesis Protein SpsA, Chain A"/>
    <property type="match status" value="1"/>
</dbReference>
<gene>
    <name evidence="6" type="ORF">IPN02_16235</name>
</gene>
<sequence length="404" mass="44135">MTPPPASSAAQPRPQAAPLLSVITPTYNEAENIVGLLERVESALAGITYEIIVVDDDSPDETWQLAEAYAEDHQRVRVLRRFHDKGLSPAVLAGMELAEGRTLGVIDADGQHDEAILAAMAQRVASGDADICVGSRASDGGSYGDWSRSRRLVSWVATLIARLFLRVPLSDPMSGYFVISREAFEDAAPDVNPQGFKILLEFLGRRPHLRVAEMGYTFRSRTAGETKLNSSVIRSYLLAVFDLRFGHIVKPQLLLYTLVGLFGVGVNFAVIVVGEAVGLGSISTGSEAIDPLPVPVLVGLIAQLLVTFAANNWFTFWENRYQGSRLAVGFGLFFIISAYGLMIQFAIAKWLDIINLVEGPLSQGVAAALQQLIAILVAFQASYFLNVNLTWRRRERDEEQRVAG</sequence>
<dbReference type="InterPro" id="IPR001173">
    <property type="entry name" value="Glyco_trans_2-like"/>
</dbReference>
<dbReference type="GO" id="GO:0006488">
    <property type="term" value="P:dolichol-linked oligosaccharide biosynthetic process"/>
    <property type="evidence" value="ECO:0007669"/>
    <property type="project" value="TreeGrafter"/>
</dbReference>
<dbReference type="GO" id="GO:0004582">
    <property type="term" value="F:dolichyl-phosphate beta-D-mannosyltransferase activity"/>
    <property type="evidence" value="ECO:0007669"/>
    <property type="project" value="InterPro"/>
</dbReference>
<feature type="transmembrane region" description="Helical" evidence="4">
    <location>
        <begin position="253"/>
        <end position="274"/>
    </location>
</feature>
<dbReference type="Proteomes" id="UP000727993">
    <property type="component" value="Unassembled WGS sequence"/>
</dbReference>
<organism evidence="6 7">
    <name type="scientific">Candidatus Neomicrothrix subdominans</name>
    <dbReference type="NCBI Taxonomy" id="2954438"/>
    <lineage>
        <taxon>Bacteria</taxon>
        <taxon>Bacillati</taxon>
        <taxon>Actinomycetota</taxon>
        <taxon>Acidimicrobiia</taxon>
        <taxon>Acidimicrobiales</taxon>
        <taxon>Microthrixaceae</taxon>
        <taxon>Candidatus Neomicrothrix</taxon>
    </lineage>
</organism>
<dbReference type="GO" id="GO:0006506">
    <property type="term" value="P:GPI anchor biosynthetic process"/>
    <property type="evidence" value="ECO:0007669"/>
    <property type="project" value="TreeGrafter"/>
</dbReference>
<evidence type="ECO:0000256" key="4">
    <source>
        <dbReference type="SAM" id="Phobius"/>
    </source>
</evidence>
<name>A0A936NG80_9ACTN</name>
<feature type="transmembrane region" description="Helical" evidence="4">
    <location>
        <begin position="367"/>
        <end position="386"/>
    </location>
</feature>
<keyword evidence="4" id="KW-1133">Transmembrane helix</keyword>
<proteinExistence type="inferred from homology"/>
<comment type="caution">
    <text evidence="6">The sequence shown here is derived from an EMBL/GenBank/DDBJ whole genome shotgun (WGS) entry which is preliminary data.</text>
</comment>
<dbReference type="Pfam" id="PF00535">
    <property type="entry name" value="Glycos_transf_2"/>
    <property type="match status" value="1"/>
</dbReference>
<comment type="similarity">
    <text evidence="1">Belongs to the glycosyltransferase 2 family.</text>
</comment>
<reference evidence="6 7" key="1">
    <citation type="submission" date="2020-10" db="EMBL/GenBank/DDBJ databases">
        <title>Connecting structure to function with the recovery of over 1000 high-quality activated sludge metagenome-assembled genomes encoding full-length rRNA genes using long-read sequencing.</title>
        <authorList>
            <person name="Singleton C.M."/>
            <person name="Petriglieri F."/>
            <person name="Kristensen J.M."/>
            <person name="Kirkegaard R.H."/>
            <person name="Michaelsen T.Y."/>
            <person name="Andersen M.H."/>
            <person name="Karst S.M."/>
            <person name="Dueholm M.S."/>
            <person name="Nielsen P.H."/>
            <person name="Albertsen M."/>
        </authorList>
    </citation>
    <scope>NUCLEOTIDE SEQUENCE [LARGE SCALE GENOMIC DNA]</scope>
    <source>
        <strain evidence="6">Lyne_18-Q3-R50-59_MAXAC.006</strain>
    </source>
</reference>
<dbReference type="EMBL" id="JADJZA010000008">
    <property type="protein sequence ID" value="MBK9298354.1"/>
    <property type="molecule type" value="Genomic_DNA"/>
</dbReference>
<feature type="transmembrane region" description="Helical" evidence="4">
    <location>
        <begin position="326"/>
        <end position="347"/>
    </location>
</feature>
<evidence type="ECO:0000256" key="2">
    <source>
        <dbReference type="ARBA" id="ARBA00022676"/>
    </source>
</evidence>
<keyword evidence="2" id="KW-0328">Glycosyltransferase</keyword>
<evidence type="ECO:0000313" key="6">
    <source>
        <dbReference type="EMBL" id="MBK9298354.1"/>
    </source>
</evidence>
<keyword evidence="4" id="KW-0472">Membrane</keyword>
<dbReference type="InterPro" id="IPR039528">
    <property type="entry name" value="DPM1-like"/>
</dbReference>
<dbReference type="SUPFAM" id="SSF53448">
    <property type="entry name" value="Nucleotide-diphospho-sugar transferases"/>
    <property type="match status" value="1"/>
</dbReference>
<dbReference type="GO" id="GO:0016020">
    <property type="term" value="C:membrane"/>
    <property type="evidence" value="ECO:0007669"/>
    <property type="project" value="GOC"/>
</dbReference>
<evidence type="ECO:0000256" key="1">
    <source>
        <dbReference type="ARBA" id="ARBA00006739"/>
    </source>
</evidence>
<evidence type="ECO:0000259" key="5">
    <source>
        <dbReference type="Pfam" id="PF00535"/>
    </source>
</evidence>
<feature type="domain" description="Glycosyltransferase 2-like" evidence="5">
    <location>
        <begin position="21"/>
        <end position="186"/>
    </location>
</feature>
<feature type="transmembrane region" description="Helical" evidence="4">
    <location>
        <begin position="294"/>
        <end position="314"/>
    </location>
</feature>
<evidence type="ECO:0000313" key="7">
    <source>
        <dbReference type="Proteomes" id="UP000727993"/>
    </source>
</evidence>
<dbReference type="CDD" id="cd06442">
    <property type="entry name" value="DPM1_like"/>
    <property type="match status" value="1"/>
</dbReference>
<evidence type="ECO:0000256" key="3">
    <source>
        <dbReference type="ARBA" id="ARBA00022679"/>
    </source>
</evidence>
<dbReference type="AlphaFoldDB" id="A0A936NG80"/>
<keyword evidence="4" id="KW-0812">Transmembrane</keyword>
<dbReference type="InterPro" id="IPR029044">
    <property type="entry name" value="Nucleotide-diphossugar_trans"/>
</dbReference>
<protein>
    <submittedName>
        <fullName evidence="6">Glycosyltransferase</fullName>
    </submittedName>
</protein>
<dbReference type="PANTHER" id="PTHR43398">
    <property type="entry name" value="DOLICHOL-PHOSPHATE MANNOSYLTRANSFERASE SUBUNIT 1"/>
    <property type="match status" value="1"/>
</dbReference>
<dbReference type="PANTHER" id="PTHR43398:SF1">
    <property type="entry name" value="DOLICHOL-PHOSPHATE MANNOSYLTRANSFERASE SUBUNIT 1"/>
    <property type="match status" value="1"/>
</dbReference>